<name>A0A8S2TJG1_9BILA</name>
<organism evidence="1 3">
    <name type="scientific">Rotaria magnacalcarata</name>
    <dbReference type="NCBI Taxonomy" id="392030"/>
    <lineage>
        <taxon>Eukaryota</taxon>
        <taxon>Metazoa</taxon>
        <taxon>Spiralia</taxon>
        <taxon>Gnathifera</taxon>
        <taxon>Rotifera</taxon>
        <taxon>Eurotatoria</taxon>
        <taxon>Bdelloidea</taxon>
        <taxon>Philodinida</taxon>
        <taxon>Philodinidae</taxon>
        <taxon>Rotaria</taxon>
    </lineage>
</organism>
<dbReference type="EMBL" id="CAJOBI010193375">
    <property type="protein sequence ID" value="CAF4968668.1"/>
    <property type="molecule type" value="Genomic_DNA"/>
</dbReference>
<evidence type="ECO:0000313" key="3">
    <source>
        <dbReference type="Proteomes" id="UP000681720"/>
    </source>
</evidence>
<reference evidence="1" key="1">
    <citation type="submission" date="2021-02" db="EMBL/GenBank/DDBJ databases">
        <authorList>
            <person name="Nowell W R."/>
        </authorList>
    </citation>
    <scope>NUCLEOTIDE SEQUENCE</scope>
</reference>
<dbReference type="Proteomes" id="UP000681720">
    <property type="component" value="Unassembled WGS sequence"/>
</dbReference>
<dbReference type="AlphaFoldDB" id="A0A8S2TJG1"/>
<accession>A0A8S2TJG1</accession>
<feature type="non-terminal residue" evidence="1">
    <location>
        <position position="1"/>
    </location>
</feature>
<evidence type="ECO:0000313" key="2">
    <source>
        <dbReference type="EMBL" id="CAF4968668.1"/>
    </source>
</evidence>
<protein>
    <submittedName>
        <fullName evidence="1">Uncharacterized protein</fullName>
    </submittedName>
</protein>
<dbReference type="EMBL" id="CAJOBJ010033135">
    <property type="protein sequence ID" value="CAF4284653.1"/>
    <property type="molecule type" value="Genomic_DNA"/>
</dbReference>
<dbReference type="Proteomes" id="UP000676336">
    <property type="component" value="Unassembled WGS sequence"/>
</dbReference>
<proteinExistence type="predicted"/>
<feature type="non-terminal residue" evidence="1">
    <location>
        <position position="30"/>
    </location>
</feature>
<evidence type="ECO:0000313" key="1">
    <source>
        <dbReference type="EMBL" id="CAF4284653.1"/>
    </source>
</evidence>
<gene>
    <name evidence="1" type="ORF">GIL414_LOCUS25125</name>
    <name evidence="2" type="ORF">SMN809_LOCUS55041</name>
</gene>
<sequence length="30" mass="3470">MAEVVQRHLEDMLSEFEQAKSIGMFTEAEI</sequence>
<comment type="caution">
    <text evidence="1">The sequence shown here is derived from an EMBL/GenBank/DDBJ whole genome shotgun (WGS) entry which is preliminary data.</text>
</comment>